<comment type="caution">
    <text evidence="3">The sequence shown here is derived from an EMBL/GenBank/DDBJ whole genome shotgun (WGS) entry which is preliminary data.</text>
</comment>
<keyword evidence="4" id="KW-1185">Reference proteome</keyword>
<evidence type="ECO:0000256" key="1">
    <source>
        <dbReference type="SAM" id="Coils"/>
    </source>
</evidence>
<evidence type="ECO:0000256" key="2">
    <source>
        <dbReference type="SAM" id="MobiDB-lite"/>
    </source>
</evidence>
<dbReference type="OrthoDB" id="8184392at2759"/>
<evidence type="ECO:0000313" key="3">
    <source>
        <dbReference type="EMBL" id="KAF6201464.1"/>
    </source>
</evidence>
<gene>
    <name evidence="3" type="ORF">GE061_003855</name>
</gene>
<dbReference type="Proteomes" id="UP000466442">
    <property type="component" value="Linkage Group LG12"/>
</dbReference>
<evidence type="ECO:0000313" key="4">
    <source>
        <dbReference type="Proteomes" id="UP000466442"/>
    </source>
</evidence>
<feature type="coiled-coil region" evidence="1">
    <location>
        <begin position="131"/>
        <end position="158"/>
    </location>
</feature>
<feature type="region of interest" description="Disordered" evidence="2">
    <location>
        <begin position="226"/>
        <end position="251"/>
    </location>
</feature>
<name>A0A8S9WZ04_APOLU</name>
<dbReference type="EMBL" id="WIXP02000012">
    <property type="protein sequence ID" value="KAF6201464.1"/>
    <property type="molecule type" value="Genomic_DNA"/>
</dbReference>
<protein>
    <submittedName>
        <fullName evidence="3">Uncharacterized protein</fullName>
    </submittedName>
</protein>
<dbReference type="AlphaFoldDB" id="A0A8S9WZ04"/>
<reference evidence="3" key="1">
    <citation type="journal article" date="2021" name="Mol. Ecol. Resour.">
        <title>Apolygus lucorum genome provides insights into omnivorousness and mesophyll feeding.</title>
        <authorList>
            <person name="Liu Y."/>
            <person name="Liu H."/>
            <person name="Wang H."/>
            <person name="Huang T."/>
            <person name="Liu B."/>
            <person name="Yang B."/>
            <person name="Yin L."/>
            <person name="Li B."/>
            <person name="Zhang Y."/>
            <person name="Zhang S."/>
            <person name="Jiang F."/>
            <person name="Zhang X."/>
            <person name="Ren Y."/>
            <person name="Wang B."/>
            <person name="Wang S."/>
            <person name="Lu Y."/>
            <person name="Wu K."/>
            <person name="Fan W."/>
            <person name="Wang G."/>
        </authorList>
    </citation>
    <scope>NUCLEOTIDE SEQUENCE</scope>
    <source>
        <strain evidence="3">12Hb</strain>
    </source>
</reference>
<organism evidence="3 4">
    <name type="scientific">Apolygus lucorum</name>
    <name type="common">Small green plant bug</name>
    <name type="synonym">Lygocoris lucorum</name>
    <dbReference type="NCBI Taxonomy" id="248454"/>
    <lineage>
        <taxon>Eukaryota</taxon>
        <taxon>Metazoa</taxon>
        <taxon>Ecdysozoa</taxon>
        <taxon>Arthropoda</taxon>
        <taxon>Hexapoda</taxon>
        <taxon>Insecta</taxon>
        <taxon>Pterygota</taxon>
        <taxon>Neoptera</taxon>
        <taxon>Paraneoptera</taxon>
        <taxon>Hemiptera</taxon>
        <taxon>Heteroptera</taxon>
        <taxon>Panheteroptera</taxon>
        <taxon>Cimicomorpha</taxon>
        <taxon>Miridae</taxon>
        <taxon>Mirini</taxon>
        <taxon>Apolygus</taxon>
    </lineage>
</organism>
<proteinExistence type="predicted"/>
<feature type="region of interest" description="Disordered" evidence="2">
    <location>
        <begin position="1"/>
        <end position="25"/>
    </location>
</feature>
<keyword evidence="1" id="KW-0175">Coiled coil</keyword>
<sequence length="473" mass="53476">MFEHHRPRLPCDLQDRRTQDDNTTTPKLAPPCLNWPVRRRWLLDDILIFISKKSFVSNTRKMSKIASTSLASGSEGLVCFVCDIGVVGRYYTLASCRTQATKIRLIEKLGQLVGDDYMVVVSEDDIICRGCATMINSLDRLEKELTSLRSMVLRYLEKKYDLNEGELVSTRANVSSKDIRTESQKNEFLDFQARKRKAMCGEIDNEDLKDNKDTMWLQCDRCKYTTHQNPNQPPPPSPRVAQTKPVEKPQPVVHQSMPQQQQVVQRVVHPEIQQPMIIQQIQPPEKLNGGKPTAVIRVDGFGDDASDPLTDVGRMEHVVEVKKDTTEALEDAETVEMITGDIVPDFHDDSMATVETGQMLQMDGGKQVTLQSVEGEDGNNTLCMVDENGMIVQRVEQAEDGTLYVQMPDSSDPTKQMLSVAEDGSEASPLTSARLNRRKDCTRIPWSALHLQDRSINLHLNLLSNLRDYYNIL</sequence>
<accession>A0A8S9WZ04</accession>